<dbReference type="EMBL" id="GG745376">
    <property type="protein sequence ID" value="KNE71995.1"/>
    <property type="molecule type" value="Genomic_DNA"/>
</dbReference>
<dbReference type="SUPFAM" id="SSF50978">
    <property type="entry name" value="WD40 repeat-like"/>
    <property type="match status" value="1"/>
</dbReference>
<protein>
    <recommendedName>
        <fullName evidence="7">Histone-binding protein RBBP4-like N-terminal domain-containing protein</fullName>
    </recommendedName>
</protein>
<accession>A0A0L0TBC3</accession>
<name>A0A0L0TBC3_ALLM3</name>
<evidence type="ECO:0000256" key="3">
    <source>
        <dbReference type="ARBA" id="ARBA00022737"/>
    </source>
</evidence>
<evidence type="ECO:0000256" key="6">
    <source>
        <dbReference type="PROSITE-ProRule" id="PRU00221"/>
    </source>
</evidence>
<evidence type="ECO:0000259" key="7">
    <source>
        <dbReference type="Pfam" id="PF12265"/>
    </source>
</evidence>
<gene>
    <name evidence="8" type="ORF">AMAG_15937</name>
</gene>
<keyword evidence="4" id="KW-0156">Chromatin regulator</keyword>
<evidence type="ECO:0000256" key="5">
    <source>
        <dbReference type="ARBA" id="ARBA00023242"/>
    </source>
</evidence>
<dbReference type="OMA" id="DERHMIW"/>
<dbReference type="AlphaFoldDB" id="A0A0L0TBC3"/>
<dbReference type="GO" id="GO:0006325">
    <property type="term" value="P:chromatin organization"/>
    <property type="evidence" value="ECO:0007669"/>
    <property type="project" value="UniProtKB-KW"/>
</dbReference>
<dbReference type="InterPro" id="IPR022052">
    <property type="entry name" value="Histone-bd_RBBP4-like_N"/>
</dbReference>
<keyword evidence="9" id="KW-1185">Reference proteome</keyword>
<dbReference type="Gene3D" id="2.130.10.10">
    <property type="entry name" value="YVTN repeat-like/Quinoprotein amine dehydrogenase"/>
    <property type="match status" value="1"/>
</dbReference>
<feature type="domain" description="Histone-binding protein RBBP4-like N-terminal" evidence="7">
    <location>
        <begin position="24"/>
        <end position="93"/>
    </location>
</feature>
<dbReference type="InterPro" id="IPR001680">
    <property type="entry name" value="WD40_rpt"/>
</dbReference>
<feature type="repeat" description="WD" evidence="6">
    <location>
        <begin position="276"/>
        <end position="312"/>
    </location>
</feature>
<dbReference type="GO" id="GO:0005634">
    <property type="term" value="C:nucleus"/>
    <property type="evidence" value="ECO:0007669"/>
    <property type="project" value="UniProtKB-SubCell"/>
</dbReference>
<dbReference type="InterPro" id="IPR036322">
    <property type="entry name" value="WD40_repeat_dom_sf"/>
</dbReference>
<dbReference type="Pfam" id="PF00400">
    <property type="entry name" value="WD40"/>
    <property type="match status" value="4"/>
</dbReference>
<dbReference type="PROSITE" id="PS00678">
    <property type="entry name" value="WD_REPEATS_1"/>
    <property type="match status" value="1"/>
</dbReference>
<evidence type="ECO:0000313" key="8">
    <source>
        <dbReference type="EMBL" id="KNE71995.1"/>
    </source>
</evidence>
<dbReference type="VEuPathDB" id="FungiDB:AMAG_15937"/>
<feature type="repeat" description="WD" evidence="6">
    <location>
        <begin position="377"/>
        <end position="411"/>
    </location>
</feature>
<reference evidence="9" key="2">
    <citation type="submission" date="2009-11" db="EMBL/GenBank/DDBJ databases">
        <title>The Genome Sequence of Allomyces macrogynus strain ATCC 38327.</title>
        <authorList>
            <consortium name="The Broad Institute Genome Sequencing Platform"/>
            <person name="Russ C."/>
            <person name="Cuomo C."/>
            <person name="Shea T."/>
            <person name="Young S.K."/>
            <person name="Zeng Q."/>
            <person name="Koehrsen M."/>
            <person name="Haas B."/>
            <person name="Borodovsky M."/>
            <person name="Guigo R."/>
            <person name="Alvarado L."/>
            <person name="Berlin A."/>
            <person name="Borenstein D."/>
            <person name="Chen Z."/>
            <person name="Engels R."/>
            <person name="Freedman E."/>
            <person name="Gellesch M."/>
            <person name="Goldberg J."/>
            <person name="Griggs A."/>
            <person name="Gujja S."/>
            <person name="Heiman D."/>
            <person name="Hepburn T."/>
            <person name="Howarth C."/>
            <person name="Jen D."/>
            <person name="Larson L."/>
            <person name="Lewis B."/>
            <person name="Mehta T."/>
            <person name="Park D."/>
            <person name="Pearson M."/>
            <person name="Roberts A."/>
            <person name="Saif S."/>
            <person name="Shenoy N."/>
            <person name="Sisk P."/>
            <person name="Stolte C."/>
            <person name="Sykes S."/>
            <person name="Walk T."/>
            <person name="White J."/>
            <person name="Yandava C."/>
            <person name="Burger G."/>
            <person name="Gray M.W."/>
            <person name="Holland P.W.H."/>
            <person name="King N."/>
            <person name="Lang F.B.F."/>
            <person name="Roger A.J."/>
            <person name="Ruiz-Trillo I."/>
            <person name="Lander E."/>
            <person name="Nusbaum C."/>
        </authorList>
    </citation>
    <scope>NUCLEOTIDE SEQUENCE [LARGE SCALE GENOMIC DNA]</scope>
    <source>
        <strain evidence="9">ATCC 38327</strain>
    </source>
</reference>
<dbReference type="eggNOG" id="KOG0264">
    <property type="taxonomic scope" value="Eukaryota"/>
</dbReference>
<organism evidence="8 9">
    <name type="scientific">Allomyces macrogynus (strain ATCC 38327)</name>
    <name type="common">Allomyces javanicus var. macrogynus</name>
    <dbReference type="NCBI Taxonomy" id="578462"/>
    <lineage>
        <taxon>Eukaryota</taxon>
        <taxon>Fungi</taxon>
        <taxon>Fungi incertae sedis</taxon>
        <taxon>Blastocladiomycota</taxon>
        <taxon>Blastocladiomycetes</taxon>
        <taxon>Blastocladiales</taxon>
        <taxon>Blastocladiaceae</taxon>
        <taxon>Allomyces</taxon>
    </lineage>
</organism>
<evidence type="ECO:0000256" key="4">
    <source>
        <dbReference type="ARBA" id="ARBA00022853"/>
    </source>
</evidence>
<keyword evidence="5" id="KW-0539">Nucleus</keyword>
<dbReference type="InterPro" id="IPR020472">
    <property type="entry name" value="WD40_PAC1"/>
</dbReference>
<dbReference type="PROSITE" id="PS50294">
    <property type="entry name" value="WD_REPEATS_REGION"/>
    <property type="match status" value="4"/>
</dbReference>
<comment type="subcellular location">
    <subcellularLocation>
        <location evidence="1">Nucleus</location>
    </subcellularLocation>
</comment>
<dbReference type="OrthoDB" id="427795at2759"/>
<dbReference type="PROSITE" id="PS50082">
    <property type="entry name" value="WD_REPEATS_2"/>
    <property type="match status" value="4"/>
</dbReference>
<dbReference type="Proteomes" id="UP000054350">
    <property type="component" value="Unassembled WGS sequence"/>
</dbReference>
<dbReference type="InterPro" id="IPR019775">
    <property type="entry name" value="WD40_repeat_CS"/>
</dbReference>
<dbReference type="STRING" id="578462.A0A0L0TBC3"/>
<evidence type="ECO:0000313" key="9">
    <source>
        <dbReference type="Proteomes" id="UP000054350"/>
    </source>
</evidence>
<proteinExistence type="predicted"/>
<reference evidence="8 9" key="1">
    <citation type="submission" date="2009-11" db="EMBL/GenBank/DDBJ databases">
        <title>Annotation of Allomyces macrogynus ATCC 38327.</title>
        <authorList>
            <consortium name="The Broad Institute Genome Sequencing Platform"/>
            <person name="Russ C."/>
            <person name="Cuomo C."/>
            <person name="Burger G."/>
            <person name="Gray M.W."/>
            <person name="Holland P.W.H."/>
            <person name="King N."/>
            <person name="Lang F.B.F."/>
            <person name="Roger A.J."/>
            <person name="Ruiz-Trillo I."/>
            <person name="Young S.K."/>
            <person name="Zeng Q."/>
            <person name="Gargeya S."/>
            <person name="Fitzgerald M."/>
            <person name="Haas B."/>
            <person name="Abouelleil A."/>
            <person name="Alvarado L."/>
            <person name="Arachchi H.M."/>
            <person name="Berlin A."/>
            <person name="Chapman S.B."/>
            <person name="Gearin G."/>
            <person name="Goldberg J."/>
            <person name="Griggs A."/>
            <person name="Gujja S."/>
            <person name="Hansen M."/>
            <person name="Heiman D."/>
            <person name="Howarth C."/>
            <person name="Larimer J."/>
            <person name="Lui A."/>
            <person name="MacDonald P.J.P."/>
            <person name="McCowen C."/>
            <person name="Montmayeur A."/>
            <person name="Murphy C."/>
            <person name="Neiman D."/>
            <person name="Pearson M."/>
            <person name="Priest M."/>
            <person name="Roberts A."/>
            <person name="Saif S."/>
            <person name="Shea T."/>
            <person name="Sisk P."/>
            <person name="Stolte C."/>
            <person name="Sykes S."/>
            <person name="Wortman J."/>
            <person name="Nusbaum C."/>
            <person name="Birren B."/>
        </authorList>
    </citation>
    <scope>NUCLEOTIDE SEQUENCE [LARGE SCALE GENOMIC DNA]</scope>
    <source>
        <strain evidence="8 9">ATCC 38327</strain>
    </source>
</reference>
<sequence>MGEEPIVLDADQERINAEEKLINEEYKIWKKNSPFLYDIIVTHALEWPTLTTQWFPDVEVHEGKDYATHRLLIGTHTSGNDHNYLQIASVQLPRADMAADTRQFDEERGELGGYGGADAKITIQQRIPHEGEINRARYMPQKIDVIATKTVSGEVHLFDRTKYPLQPNPNNMTAQPTVRLMGHTDEGYGLSWSNLKAGHLLSSASDGLICHWDVGAITKSQSIMDPYRIYRGHSSAVGDVAWNKRHDSLFASGGDDRRLLIWDTRSPSADKPSHAVDAHTAEINCLDFHVADEHLLLTGSNDRTVMLWDLRNLKRKLHTFEAHTHDVVQVAWHPHIPHVFASASSDRRVLVWDTTQIGAEQADEEAEDGPPELLFMHGGHSNHVADFAWNPNMPWVIASAAEDNVVQVWQMARTIYDANPAESGSLVLTGGHGRAV</sequence>
<evidence type="ECO:0000256" key="1">
    <source>
        <dbReference type="ARBA" id="ARBA00004123"/>
    </source>
</evidence>
<dbReference type="PRINTS" id="PR00320">
    <property type="entry name" value="GPROTEINBRPT"/>
</dbReference>
<dbReference type="SMART" id="SM00320">
    <property type="entry name" value="WD40"/>
    <property type="match status" value="6"/>
</dbReference>
<dbReference type="InterPro" id="IPR015943">
    <property type="entry name" value="WD40/YVTN_repeat-like_dom_sf"/>
</dbReference>
<feature type="repeat" description="WD" evidence="6">
    <location>
        <begin position="230"/>
        <end position="272"/>
    </location>
</feature>
<dbReference type="PANTHER" id="PTHR22850">
    <property type="entry name" value="WD40 REPEAT FAMILY"/>
    <property type="match status" value="1"/>
</dbReference>
<dbReference type="Pfam" id="PF12265">
    <property type="entry name" value="CAF1C_H4-bd"/>
    <property type="match status" value="1"/>
</dbReference>
<dbReference type="InterPro" id="IPR050459">
    <property type="entry name" value="WD_repeat_RBAP46/RBAP48/MSI1"/>
</dbReference>
<keyword evidence="3" id="KW-0677">Repeat</keyword>
<feature type="repeat" description="WD" evidence="6">
    <location>
        <begin position="320"/>
        <end position="353"/>
    </location>
</feature>
<evidence type="ECO:0000256" key="2">
    <source>
        <dbReference type="ARBA" id="ARBA00022574"/>
    </source>
</evidence>
<keyword evidence="2 6" id="KW-0853">WD repeat</keyword>